<feature type="transmembrane region" description="Helical" evidence="6">
    <location>
        <begin position="206"/>
        <end position="225"/>
    </location>
</feature>
<protein>
    <submittedName>
        <fullName evidence="8">Polysaccharide biosynthesis family protein</fullName>
    </submittedName>
    <submittedName>
        <fullName evidence="7">Polysaccharide biosynthesis protein</fullName>
    </submittedName>
</protein>
<feature type="transmembrane region" description="Helical" evidence="6">
    <location>
        <begin position="475"/>
        <end position="498"/>
    </location>
</feature>
<evidence type="ECO:0000256" key="4">
    <source>
        <dbReference type="ARBA" id="ARBA00022989"/>
    </source>
</evidence>
<evidence type="ECO:0000313" key="7">
    <source>
        <dbReference type="EMBL" id="ALS02638.1"/>
    </source>
</evidence>
<feature type="transmembrane region" description="Helical" evidence="6">
    <location>
        <begin position="142"/>
        <end position="160"/>
    </location>
</feature>
<keyword evidence="9" id="KW-1185">Reference proteome</keyword>
<keyword evidence="5 6" id="KW-0472">Membrane</keyword>
<reference evidence="8 10" key="1">
    <citation type="submission" date="2014-12" db="EMBL/GenBank/DDBJ databases">
        <title>Draft genome sequences of 29 type strains of Enterococci.</title>
        <authorList>
            <person name="Zhong Z."/>
            <person name="Sun Z."/>
            <person name="Liu W."/>
            <person name="Zhang W."/>
            <person name="Zhang H."/>
        </authorList>
    </citation>
    <scope>NUCLEOTIDE SEQUENCE [LARGE SCALE GENOMIC DNA]</scope>
    <source>
        <strain evidence="8 10">DSM 22801</strain>
    </source>
</reference>
<dbReference type="PANTHER" id="PTHR30250">
    <property type="entry name" value="PST FAMILY PREDICTED COLANIC ACID TRANSPORTER"/>
    <property type="match status" value="1"/>
</dbReference>
<dbReference type="OrthoDB" id="9775950at2"/>
<dbReference type="KEGG" id="ess:ATZ33_15020"/>
<dbReference type="PANTHER" id="PTHR30250:SF21">
    <property type="entry name" value="LIPID II FLIPPASE MURJ"/>
    <property type="match status" value="1"/>
</dbReference>
<dbReference type="EMBL" id="CP013614">
    <property type="protein sequence ID" value="ALS02638.1"/>
    <property type="molecule type" value="Genomic_DNA"/>
</dbReference>
<dbReference type="Proteomes" id="UP000183039">
    <property type="component" value="Unassembled WGS sequence"/>
</dbReference>
<evidence type="ECO:0000313" key="9">
    <source>
        <dbReference type="Proteomes" id="UP000065511"/>
    </source>
</evidence>
<evidence type="ECO:0000313" key="8">
    <source>
        <dbReference type="EMBL" id="OJG93433.1"/>
    </source>
</evidence>
<dbReference type="GO" id="GO:0005886">
    <property type="term" value="C:plasma membrane"/>
    <property type="evidence" value="ECO:0007669"/>
    <property type="project" value="UniProtKB-SubCell"/>
</dbReference>
<proteinExistence type="predicted"/>
<sequence length="549" mass="61253">MINQPNPADQPILTNQEKMVRGSAWMTASNIISRLLGAVYIIPWYAWMGEHANEANALSSMGYTIYALFLLISTAGIPGAIAKQTSYYNSLNEYKISRRLFYKALQLMATLGAISAIIMYLFSPLLAKWSGGGTELVPTMRALSLAVLIFPCMSVVRGYFQGNQDMMPFALSQIVEQVARVFYMLLTAFIIMKVYEGNYVDAVTQSTLAAFIGMLASFVVLFFYIRKQKPMFDYLEAHSANEHEASTRDLLTETLKEAIPFIIVGSGVTVFKLVDQFTFSNFMNTFTAYSGSQLRTLFAIFNANPDKLTMVVIALATSISATGLPLITEAITLKKYRDLSKLISNNLQLFMFVMLPATFGMIVLAKPLYTMFYVPDALGVSVLIQACFAGLFMGLYMLSSTMLMGMYENKAAIKYFGLGLAVKLLIQYPSVRLFEVYGPLIATMIGFTLSCVLIMRRIKKVSHFNLGLTLRRGLLIFLITLVMMIAAIVMRQFLYLFLDPTSKFQSFVIILIVAAFGGAVYGYITLKLRLADKLLGAKIGKIRRKLKIK</sequence>
<dbReference type="Pfam" id="PF01943">
    <property type="entry name" value="Polysacc_synt"/>
    <property type="match status" value="1"/>
</dbReference>
<feature type="transmembrane region" description="Helical" evidence="6">
    <location>
        <begin position="60"/>
        <end position="81"/>
    </location>
</feature>
<feature type="transmembrane region" description="Helical" evidence="6">
    <location>
        <begin position="377"/>
        <end position="399"/>
    </location>
</feature>
<dbReference type="Proteomes" id="UP000065511">
    <property type="component" value="Chromosome"/>
</dbReference>
<keyword evidence="3 6" id="KW-0812">Transmembrane</keyword>
<evidence type="ECO:0000256" key="5">
    <source>
        <dbReference type="ARBA" id="ARBA00023136"/>
    </source>
</evidence>
<reference evidence="7 9" key="2">
    <citation type="submission" date="2015-12" db="EMBL/GenBank/DDBJ databases">
        <authorList>
            <person name="Lauer A."/>
            <person name="Humrighouse B."/>
            <person name="Loparev V."/>
            <person name="Shewmaker P.L."/>
            <person name="Whitney A.M."/>
            <person name="McLaughlin R.W."/>
        </authorList>
    </citation>
    <scope>NUCLEOTIDE SEQUENCE [LARGE SCALE GENOMIC DNA]</scope>
    <source>
        <strain evidence="7 9">LMG 23085</strain>
    </source>
</reference>
<dbReference type="InterPro" id="IPR024923">
    <property type="entry name" value="PG_synth_SpoVB"/>
</dbReference>
<accession>A0A0S3KEG9</accession>
<name>A0A0S3KEG9_9ENTE</name>
<evidence type="ECO:0000256" key="1">
    <source>
        <dbReference type="ARBA" id="ARBA00004651"/>
    </source>
</evidence>
<organism evidence="8 10">
    <name type="scientific">Enterococcus silesiacus</name>
    <dbReference type="NCBI Taxonomy" id="332949"/>
    <lineage>
        <taxon>Bacteria</taxon>
        <taxon>Bacillati</taxon>
        <taxon>Bacillota</taxon>
        <taxon>Bacilli</taxon>
        <taxon>Lactobacillales</taxon>
        <taxon>Enterococcaceae</taxon>
        <taxon>Enterococcus</taxon>
    </lineage>
</organism>
<evidence type="ECO:0000256" key="3">
    <source>
        <dbReference type="ARBA" id="ARBA00022692"/>
    </source>
</evidence>
<keyword evidence="4 6" id="KW-1133">Transmembrane helix</keyword>
<gene>
    <name evidence="7" type="ORF">ATZ33_15020</name>
    <name evidence="8" type="ORF">RV15_GL000035</name>
</gene>
<dbReference type="EMBL" id="JXLC01000001">
    <property type="protein sequence ID" value="OJG93433.1"/>
    <property type="molecule type" value="Genomic_DNA"/>
</dbReference>
<dbReference type="PIRSF" id="PIRSF038958">
    <property type="entry name" value="PG_synth_SpoVB"/>
    <property type="match status" value="1"/>
</dbReference>
<feature type="transmembrane region" description="Helical" evidence="6">
    <location>
        <begin position="101"/>
        <end position="122"/>
    </location>
</feature>
<dbReference type="InterPro" id="IPR050833">
    <property type="entry name" value="Poly_Biosynth_Transport"/>
</dbReference>
<feature type="transmembrane region" description="Helical" evidence="6">
    <location>
        <begin position="504"/>
        <end position="524"/>
    </location>
</feature>
<dbReference type="CDD" id="cd13124">
    <property type="entry name" value="MATE_SpoVB_like"/>
    <property type="match status" value="1"/>
</dbReference>
<comment type="subcellular location">
    <subcellularLocation>
        <location evidence="1">Cell membrane</location>
        <topology evidence="1">Multi-pass membrane protein</topology>
    </subcellularLocation>
</comment>
<feature type="transmembrane region" description="Helical" evidence="6">
    <location>
        <begin position="436"/>
        <end position="455"/>
    </location>
</feature>
<dbReference type="AlphaFoldDB" id="A0A0S3KEG9"/>
<dbReference type="InterPro" id="IPR002797">
    <property type="entry name" value="Polysacc_synth"/>
</dbReference>
<keyword evidence="2" id="KW-1003">Cell membrane</keyword>
<evidence type="ECO:0000256" key="2">
    <source>
        <dbReference type="ARBA" id="ARBA00022475"/>
    </source>
</evidence>
<evidence type="ECO:0000256" key="6">
    <source>
        <dbReference type="SAM" id="Phobius"/>
    </source>
</evidence>
<feature type="transmembrane region" description="Helical" evidence="6">
    <location>
        <begin position="347"/>
        <end position="365"/>
    </location>
</feature>
<feature type="transmembrane region" description="Helical" evidence="6">
    <location>
        <begin position="31"/>
        <end position="48"/>
    </location>
</feature>
<dbReference type="RefSeq" id="WP_071876045.1">
    <property type="nucleotide sequence ID" value="NZ_JXLC01000001.1"/>
</dbReference>
<evidence type="ECO:0000313" key="10">
    <source>
        <dbReference type="Proteomes" id="UP000183039"/>
    </source>
</evidence>
<feature type="transmembrane region" description="Helical" evidence="6">
    <location>
        <begin position="308"/>
        <end position="327"/>
    </location>
</feature>